<evidence type="ECO:0000256" key="5">
    <source>
        <dbReference type="ARBA" id="ARBA00037900"/>
    </source>
</evidence>
<comment type="similarity">
    <text evidence="1">Belongs to the isochorismatase family.</text>
</comment>
<name>A0ABR1TIA1_9PEZI</name>
<comment type="pathway">
    <text evidence="5">Cofactor biosynthesis; nicotinate biosynthesis; nicotinate from nicotinamide: step 1/1.</text>
</comment>
<evidence type="ECO:0000256" key="2">
    <source>
        <dbReference type="ARBA" id="ARBA00022642"/>
    </source>
</evidence>
<dbReference type="InterPro" id="IPR036380">
    <property type="entry name" value="Isochorismatase-like_sf"/>
</dbReference>
<dbReference type="InterPro" id="IPR000868">
    <property type="entry name" value="Isochorismatase-like_dom"/>
</dbReference>
<dbReference type="InterPro" id="IPR052347">
    <property type="entry name" value="Isochorismatase_Nicotinamidase"/>
</dbReference>
<dbReference type="Proteomes" id="UP001446871">
    <property type="component" value="Unassembled WGS sequence"/>
</dbReference>
<evidence type="ECO:0000313" key="10">
    <source>
        <dbReference type="Proteomes" id="UP001446871"/>
    </source>
</evidence>
<dbReference type="Pfam" id="PF00857">
    <property type="entry name" value="Isochorismatase"/>
    <property type="match status" value="1"/>
</dbReference>
<dbReference type="EMBL" id="JAQQWM010000009">
    <property type="protein sequence ID" value="KAK8046307.1"/>
    <property type="molecule type" value="Genomic_DNA"/>
</dbReference>
<evidence type="ECO:0000256" key="6">
    <source>
        <dbReference type="ARBA" id="ARBA00039017"/>
    </source>
</evidence>
<evidence type="ECO:0000256" key="1">
    <source>
        <dbReference type="ARBA" id="ARBA00006336"/>
    </source>
</evidence>
<evidence type="ECO:0000313" key="9">
    <source>
        <dbReference type="EMBL" id="KAK8046307.1"/>
    </source>
</evidence>
<proteinExistence type="inferred from homology"/>
<dbReference type="SUPFAM" id="SSF52499">
    <property type="entry name" value="Isochorismatase-like hydrolases"/>
    <property type="match status" value="1"/>
</dbReference>
<evidence type="ECO:0000259" key="8">
    <source>
        <dbReference type="Pfam" id="PF00857"/>
    </source>
</evidence>
<organism evidence="9 10">
    <name type="scientific">Apiospora saccharicola</name>
    <dbReference type="NCBI Taxonomy" id="335842"/>
    <lineage>
        <taxon>Eukaryota</taxon>
        <taxon>Fungi</taxon>
        <taxon>Dikarya</taxon>
        <taxon>Ascomycota</taxon>
        <taxon>Pezizomycotina</taxon>
        <taxon>Sordariomycetes</taxon>
        <taxon>Xylariomycetidae</taxon>
        <taxon>Amphisphaeriales</taxon>
        <taxon>Apiosporaceae</taxon>
        <taxon>Apiospora</taxon>
    </lineage>
</organism>
<accession>A0ABR1TIA1</accession>
<dbReference type="PANTHER" id="PTHR11080">
    <property type="entry name" value="PYRAZINAMIDASE/NICOTINAMIDASE"/>
    <property type="match status" value="1"/>
</dbReference>
<dbReference type="Gene3D" id="3.40.50.850">
    <property type="entry name" value="Isochorismatase-like"/>
    <property type="match status" value="1"/>
</dbReference>
<feature type="domain" description="Isochorismatase-like" evidence="8">
    <location>
        <begin position="6"/>
        <end position="239"/>
    </location>
</feature>
<keyword evidence="10" id="KW-1185">Reference proteome</keyword>
<dbReference type="EC" id="3.5.1.19" evidence="6"/>
<evidence type="ECO:0000256" key="3">
    <source>
        <dbReference type="ARBA" id="ARBA00022723"/>
    </source>
</evidence>
<evidence type="ECO:0000256" key="4">
    <source>
        <dbReference type="ARBA" id="ARBA00022801"/>
    </source>
</evidence>
<dbReference type="CDD" id="cd01011">
    <property type="entry name" value="nicotinamidase"/>
    <property type="match status" value="1"/>
</dbReference>
<keyword evidence="2" id="KW-0662">Pyridine nucleotide biosynthesis</keyword>
<comment type="caution">
    <text evidence="9">The sequence shown here is derived from an EMBL/GenBank/DDBJ whole genome shotgun (WGS) entry which is preliminary data.</text>
</comment>
<dbReference type="PANTHER" id="PTHR11080:SF2">
    <property type="entry name" value="LD05707P"/>
    <property type="match status" value="1"/>
</dbReference>
<gene>
    <name evidence="9" type="ORF">PG996_014371</name>
</gene>
<reference evidence="9 10" key="1">
    <citation type="submission" date="2023-01" db="EMBL/GenBank/DDBJ databases">
        <title>Analysis of 21 Apiospora genomes using comparative genomics revels a genus with tremendous synthesis potential of carbohydrate active enzymes and secondary metabolites.</title>
        <authorList>
            <person name="Sorensen T."/>
        </authorList>
    </citation>
    <scope>NUCLEOTIDE SEQUENCE [LARGE SCALE GENOMIC DNA]</scope>
    <source>
        <strain evidence="9 10">CBS 83171</strain>
    </source>
</reference>
<keyword evidence="3" id="KW-0479">Metal-binding</keyword>
<evidence type="ECO:0000256" key="7">
    <source>
        <dbReference type="ARBA" id="ARBA00043224"/>
    </source>
</evidence>
<keyword evidence="4" id="KW-0378">Hydrolase</keyword>
<protein>
    <recommendedName>
        <fullName evidence="6">nicotinamidase</fullName>
        <ecNumber evidence="6">3.5.1.19</ecNumber>
    </recommendedName>
    <alternativeName>
        <fullName evidence="7">Nicotinamide deamidase</fullName>
    </alternativeName>
</protein>
<sequence>MVFRPALIIVDFQEDFCPPVGRLPHTICQMPSATTLTASHKNGSLAVPEGRDIAPVVNQLLSLPFVTKIATKDWHPASHISFAANHEGKQPFADYATVVNPANPDESYETRLWPVHCVQGTAGAALVPQLEAGKLDPDGIVEKGQHPHVEMYSPFYDKFQHPRGCDSGLAKRLHDAQITDVYVVGLAADYCVRSCAEDAAKEGFRSFIVEEGTRPVDKAEWARCRTELEKLGVSIVTMQSDEVQRLMTAF</sequence>